<gene>
    <name evidence="2" type="ORF">PN36_12875</name>
</gene>
<organism evidence="2 3">
    <name type="scientific">Candidatus Thiomargarita nelsonii</name>
    <dbReference type="NCBI Taxonomy" id="1003181"/>
    <lineage>
        <taxon>Bacteria</taxon>
        <taxon>Pseudomonadati</taxon>
        <taxon>Pseudomonadota</taxon>
        <taxon>Gammaproteobacteria</taxon>
        <taxon>Thiotrichales</taxon>
        <taxon>Thiotrichaceae</taxon>
        <taxon>Thiomargarita</taxon>
    </lineage>
</organism>
<keyword evidence="1" id="KW-0732">Signal</keyword>
<dbReference type="Proteomes" id="UP000030428">
    <property type="component" value="Unassembled WGS sequence"/>
</dbReference>
<sequence>MRLLKIIPIMFAGLLLVACGGDDDDSSTDNKVALSSKNAAEVAGEIVGAADTDFSFVAFTKQQIALLERLESQMITSPTLATGAVIAEEKLPCDKKGTFDYSINDTDNNNKLSKGDIFTITFHNCVDNSGERIDGQMSITILEGKPNWSMKFVMTNLTVTDSAGPSTINGDFTMGITTQTTANGTIESISMTATSLTITESGTTLSNYSFKATENSNSLLVKWKQNGTFESSQLNDTVSFVTLQPFEELKTDSFPYAGVMKITGHNNSSVKLIVLDAATVRLEVDENGDGAVDNTLDVAWTSL</sequence>
<accession>A0A4E0QQ69</accession>
<proteinExistence type="predicted"/>
<protein>
    <recommendedName>
        <fullName evidence="4">Lipoprotein</fullName>
    </recommendedName>
</protein>
<feature type="signal peptide" evidence="1">
    <location>
        <begin position="1"/>
        <end position="20"/>
    </location>
</feature>
<comment type="caution">
    <text evidence="2">The sequence shown here is derived from an EMBL/GenBank/DDBJ whole genome shotgun (WGS) entry which is preliminary data.</text>
</comment>
<evidence type="ECO:0008006" key="4">
    <source>
        <dbReference type="Google" id="ProtNLM"/>
    </source>
</evidence>
<dbReference type="AlphaFoldDB" id="A0A4E0QQ69"/>
<name>A0A4E0QQ69_9GAMM</name>
<keyword evidence="3" id="KW-1185">Reference proteome</keyword>
<evidence type="ECO:0000313" key="3">
    <source>
        <dbReference type="Proteomes" id="UP000030428"/>
    </source>
</evidence>
<evidence type="ECO:0000313" key="2">
    <source>
        <dbReference type="EMBL" id="TGO03093.1"/>
    </source>
</evidence>
<reference evidence="2 3" key="1">
    <citation type="journal article" date="2016" name="Front. Microbiol.">
        <title>Single-Cell (Meta-)Genomics of a Dimorphic Candidatus Thiomargarita nelsonii Reveals Genomic Plasticity.</title>
        <authorList>
            <person name="Flood B.E."/>
            <person name="Fliss P."/>
            <person name="Jones D.S."/>
            <person name="Dick G.J."/>
            <person name="Jain S."/>
            <person name="Kaster A.K."/>
            <person name="Winkel M."/>
            <person name="Mussmann M."/>
            <person name="Bailey J."/>
        </authorList>
    </citation>
    <scope>NUCLEOTIDE SEQUENCE [LARGE SCALE GENOMIC DNA]</scope>
    <source>
        <strain evidence="2">Hydrate Ridge</strain>
    </source>
</reference>
<dbReference type="EMBL" id="JSZA02000041">
    <property type="protein sequence ID" value="TGO03093.1"/>
    <property type="molecule type" value="Genomic_DNA"/>
</dbReference>
<feature type="chain" id="PRO_5020034060" description="Lipoprotein" evidence="1">
    <location>
        <begin position="21"/>
        <end position="303"/>
    </location>
</feature>
<dbReference type="PROSITE" id="PS51257">
    <property type="entry name" value="PROKAR_LIPOPROTEIN"/>
    <property type="match status" value="1"/>
</dbReference>
<evidence type="ECO:0000256" key="1">
    <source>
        <dbReference type="SAM" id="SignalP"/>
    </source>
</evidence>